<keyword evidence="6" id="KW-0560">Oxidoreductase</keyword>
<feature type="domain" description="Prenylcysteine lyase" evidence="9">
    <location>
        <begin position="150"/>
        <end position="502"/>
    </location>
</feature>
<evidence type="ECO:0000313" key="10">
    <source>
        <dbReference type="EMBL" id="KAF1804944.1"/>
    </source>
</evidence>
<dbReference type="GO" id="GO:0016829">
    <property type="term" value="F:lyase activity"/>
    <property type="evidence" value="ECO:0007669"/>
    <property type="project" value="UniProtKB-KW"/>
</dbReference>
<dbReference type="InterPro" id="IPR017046">
    <property type="entry name" value="Prenylcysteine_Oxase1"/>
</dbReference>
<keyword evidence="3" id="KW-0285">Flavoprotein</keyword>
<accession>A0A8H4BM79</accession>
<evidence type="ECO:0000256" key="1">
    <source>
        <dbReference type="ARBA" id="ARBA00001974"/>
    </source>
</evidence>
<dbReference type="GO" id="GO:0030327">
    <property type="term" value="P:prenylated protein catabolic process"/>
    <property type="evidence" value="ECO:0007669"/>
    <property type="project" value="TreeGrafter"/>
</dbReference>
<feature type="signal peptide" evidence="8">
    <location>
        <begin position="1"/>
        <end position="20"/>
    </location>
</feature>
<feature type="chain" id="PRO_5034195922" evidence="8">
    <location>
        <begin position="21"/>
        <end position="524"/>
    </location>
</feature>
<protein>
    <submittedName>
        <fullName evidence="10">Prenylcysteine lyase-domain-containing protein</fullName>
    </submittedName>
</protein>
<keyword evidence="7" id="KW-0325">Glycoprotein</keyword>
<dbReference type="GO" id="GO:0030328">
    <property type="term" value="P:prenylcysteine catabolic process"/>
    <property type="evidence" value="ECO:0007669"/>
    <property type="project" value="InterPro"/>
</dbReference>
<evidence type="ECO:0000256" key="5">
    <source>
        <dbReference type="ARBA" id="ARBA00022827"/>
    </source>
</evidence>
<dbReference type="PANTHER" id="PTHR15944:SF0">
    <property type="entry name" value="PRENYLCYSTEINE LYASE DOMAIN-CONTAINING PROTEIN"/>
    <property type="match status" value="1"/>
</dbReference>
<dbReference type="Proteomes" id="UP000469890">
    <property type="component" value="Unassembled WGS sequence"/>
</dbReference>
<dbReference type="EMBL" id="JAAECE010000002">
    <property type="protein sequence ID" value="KAF1804944.1"/>
    <property type="molecule type" value="Genomic_DNA"/>
</dbReference>
<dbReference type="InterPro" id="IPR036188">
    <property type="entry name" value="FAD/NAD-bd_sf"/>
</dbReference>
<evidence type="ECO:0000256" key="4">
    <source>
        <dbReference type="ARBA" id="ARBA00022729"/>
    </source>
</evidence>
<gene>
    <name evidence="10" type="ORF">FB192DRAFT_1054324</name>
</gene>
<reference evidence="10 11" key="1">
    <citation type="submission" date="2019-09" db="EMBL/GenBank/DDBJ databases">
        <authorList>
            <consortium name="DOE Joint Genome Institute"/>
            <person name="Mondo S.J."/>
            <person name="Navarro-Mendoza M.I."/>
            <person name="Perez-Arques C."/>
            <person name="Panchal S."/>
            <person name="Nicolas F.E."/>
            <person name="Ganguly P."/>
            <person name="Pangilinan J."/>
            <person name="Grigoriev I."/>
            <person name="Heitman J."/>
            <person name="Sanya K."/>
            <person name="Garre V."/>
        </authorList>
    </citation>
    <scope>NUCLEOTIDE SEQUENCE [LARGE SCALE GENOMIC DNA]</scope>
    <source>
        <strain evidence="10 11">MU402</strain>
    </source>
</reference>
<dbReference type="Pfam" id="PF07156">
    <property type="entry name" value="Prenylcys_lyase"/>
    <property type="match status" value="1"/>
</dbReference>
<keyword evidence="4 8" id="KW-0732">Signal</keyword>
<organism evidence="10 11">
    <name type="scientific">Mucor circinelloides f. lusitanicus</name>
    <name type="common">Mucor racemosus var. lusitanicus</name>
    <dbReference type="NCBI Taxonomy" id="29924"/>
    <lineage>
        <taxon>Eukaryota</taxon>
        <taxon>Fungi</taxon>
        <taxon>Fungi incertae sedis</taxon>
        <taxon>Mucoromycota</taxon>
        <taxon>Mucoromycotina</taxon>
        <taxon>Mucoromycetes</taxon>
        <taxon>Mucorales</taxon>
        <taxon>Mucorineae</taxon>
        <taxon>Mucoraceae</taxon>
        <taxon>Mucor</taxon>
    </lineage>
</organism>
<dbReference type="AlphaFoldDB" id="A0A8H4BM79"/>
<evidence type="ECO:0000256" key="3">
    <source>
        <dbReference type="ARBA" id="ARBA00022630"/>
    </source>
</evidence>
<evidence type="ECO:0000256" key="6">
    <source>
        <dbReference type="ARBA" id="ARBA00023002"/>
    </source>
</evidence>
<dbReference type="GO" id="GO:0001735">
    <property type="term" value="F:prenylcysteine oxidase activity"/>
    <property type="evidence" value="ECO:0007669"/>
    <property type="project" value="InterPro"/>
</dbReference>
<keyword evidence="10" id="KW-0456">Lyase</keyword>
<name>A0A8H4BM79_MUCCL</name>
<evidence type="ECO:0000313" key="11">
    <source>
        <dbReference type="Proteomes" id="UP000469890"/>
    </source>
</evidence>
<dbReference type="Gene3D" id="3.50.50.60">
    <property type="entry name" value="FAD/NAD(P)-binding domain"/>
    <property type="match status" value="1"/>
</dbReference>
<evidence type="ECO:0000256" key="7">
    <source>
        <dbReference type="ARBA" id="ARBA00023180"/>
    </source>
</evidence>
<dbReference type="PANTHER" id="PTHR15944">
    <property type="entry name" value="FARNESYLCYSTEINE LYASE"/>
    <property type="match status" value="1"/>
</dbReference>
<comment type="caution">
    <text evidence="10">The sequence shown here is derived from an EMBL/GenBank/DDBJ whole genome shotgun (WGS) entry which is preliminary data.</text>
</comment>
<evidence type="ECO:0000259" key="9">
    <source>
        <dbReference type="Pfam" id="PF07156"/>
    </source>
</evidence>
<sequence>MKLSASCISILAVSLSLARCDDFQQHVLQDKDTPIVKSVAIIGGGAAGTSTAFWLSNVFPHKGSVQVTSTIFERNSYLGGRSTVVPIKGDYSLGTIELGASIFVEANKNLMMATEKFGLNKTRLTALEQEISVKNRPGLGVWNGKEFLFEESGSYWDSMKALWRYGLTPLKFQRKQKEVVKRFMELYDADHGFEHVSEVVKSLEYQSLLNMTAETYLKELGINDRFAQEILQTATRGNYCQDLDSLHALAVMVSMEAGHGTWAVESGNYNIFEEFARRSQAAIQLQTKVIGINNITEVDTNGDTVKRYIVETLDGTSQVFDEVVLAAPIKFSGIHQFPFPTKQEERPYHAVYVTLIAGHPDPSYFGKTMENMPTFVVSTGAPLVDGFENGQAPFNTFSVHRFLENGESVIKIFSPTELKDDYLDKLFLDRSWTYRKGWHAFPQLEPIAKDQSFPSFILKTDENDESGIIYTGAFENFISTMETQTIAGKNAARLLYDKWCNSKSGFNKNCQEFGDGWGSYGLTK</sequence>
<dbReference type="SUPFAM" id="SSF51905">
    <property type="entry name" value="FAD/NAD(P)-binding domain"/>
    <property type="match status" value="1"/>
</dbReference>
<proteinExistence type="inferred from homology"/>
<comment type="cofactor">
    <cofactor evidence="1">
        <name>FAD</name>
        <dbReference type="ChEBI" id="CHEBI:57692"/>
    </cofactor>
</comment>
<evidence type="ECO:0000256" key="2">
    <source>
        <dbReference type="ARBA" id="ARBA00009967"/>
    </source>
</evidence>
<evidence type="ECO:0000256" key="8">
    <source>
        <dbReference type="SAM" id="SignalP"/>
    </source>
</evidence>
<dbReference type="Pfam" id="PF13450">
    <property type="entry name" value="NAD_binding_8"/>
    <property type="match status" value="1"/>
</dbReference>
<comment type="similarity">
    <text evidence="2">Belongs to the prenylcysteine oxidase family.</text>
</comment>
<dbReference type="InterPro" id="IPR010795">
    <property type="entry name" value="Prenylcys_lyase"/>
</dbReference>
<keyword evidence="5" id="KW-0274">FAD</keyword>